<evidence type="ECO:0000313" key="3">
    <source>
        <dbReference type="EMBL" id="GAA0933781.1"/>
    </source>
</evidence>
<evidence type="ECO:0000256" key="1">
    <source>
        <dbReference type="SAM" id="MobiDB-lite"/>
    </source>
</evidence>
<evidence type="ECO:0000313" key="4">
    <source>
        <dbReference type="Proteomes" id="UP001501578"/>
    </source>
</evidence>
<reference evidence="3 4" key="1">
    <citation type="journal article" date="2019" name="Int. J. Syst. Evol. Microbiol.">
        <title>The Global Catalogue of Microorganisms (GCM) 10K type strain sequencing project: providing services to taxonomists for standard genome sequencing and annotation.</title>
        <authorList>
            <consortium name="The Broad Institute Genomics Platform"/>
            <consortium name="The Broad Institute Genome Sequencing Center for Infectious Disease"/>
            <person name="Wu L."/>
            <person name="Ma J."/>
        </authorList>
    </citation>
    <scope>NUCLEOTIDE SEQUENCE [LARGE SCALE GENOMIC DNA]</scope>
    <source>
        <strain evidence="3 4">JCM 11136</strain>
    </source>
</reference>
<evidence type="ECO:0008006" key="5">
    <source>
        <dbReference type="Google" id="ProtNLM"/>
    </source>
</evidence>
<organism evidence="3 4">
    <name type="scientific">Nonomuraea longicatena</name>
    <dbReference type="NCBI Taxonomy" id="83682"/>
    <lineage>
        <taxon>Bacteria</taxon>
        <taxon>Bacillati</taxon>
        <taxon>Actinomycetota</taxon>
        <taxon>Actinomycetes</taxon>
        <taxon>Streptosporangiales</taxon>
        <taxon>Streptosporangiaceae</taxon>
        <taxon>Nonomuraea</taxon>
    </lineage>
</organism>
<feature type="region of interest" description="Disordered" evidence="1">
    <location>
        <begin position="120"/>
        <end position="142"/>
    </location>
</feature>
<evidence type="ECO:0000256" key="2">
    <source>
        <dbReference type="SAM" id="SignalP"/>
    </source>
</evidence>
<feature type="signal peptide" evidence="2">
    <location>
        <begin position="1"/>
        <end position="27"/>
    </location>
</feature>
<comment type="caution">
    <text evidence="3">The sequence shown here is derived from an EMBL/GenBank/DDBJ whole genome shotgun (WGS) entry which is preliminary data.</text>
</comment>
<accession>A0ABN1PX54</accession>
<dbReference type="EMBL" id="BAAAHQ010000021">
    <property type="protein sequence ID" value="GAA0933781.1"/>
    <property type="molecule type" value="Genomic_DNA"/>
</dbReference>
<sequence length="142" mass="15231">MRKIALAVGSLSLGVMGFAGLGSAAQAASTSPALPVEEVAYERLDVIDPLRDRCTDKFCLYEHDEFTGGKITITLPPAGRCGNIPSAYRNWASSQKNEYDRSVWLYDALNCSGSPGYTARANSQDKDLTDNGFDNKASSLAS</sequence>
<keyword evidence="2" id="KW-0732">Signal</keyword>
<dbReference type="Gene3D" id="2.60.20.10">
    <property type="entry name" value="Crystallins"/>
    <property type="match status" value="1"/>
</dbReference>
<gene>
    <name evidence="3" type="ORF">GCM10009560_40290</name>
</gene>
<dbReference type="Proteomes" id="UP001501578">
    <property type="component" value="Unassembled WGS sequence"/>
</dbReference>
<name>A0ABN1PX54_9ACTN</name>
<feature type="chain" id="PRO_5046772088" description="Peptidase inhibitor family I36" evidence="2">
    <location>
        <begin position="28"/>
        <end position="142"/>
    </location>
</feature>
<dbReference type="RefSeq" id="WP_343951460.1">
    <property type="nucleotide sequence ID" value="NZ_BAAAHQ010000021.1"/>
</dbReference>
<keyword evidence="4" id="KW-1185">Reference proteome</keyword>
<protein>
    <recommendedName>
        <fullName evidence="5">Peptidase inhibitor family I36</fullName>
    </recommendedName>
</protein>
<proteinExistence type="predicted"/>
<dbReference type="Pfam" id="PF03995">
    <property type="entry name" value="Inhibitor_I36"/>
    <property type="match status" value="1"/>
</dbReference>